<organism evidence="2 3">
    <name type="scientific">Penicillium egyptiacum</name>
    <dbReference type="NCBI Taxonomy" id="1303716"/>
    <lineage>
        <taxon>Eukaryota</taxon>
        <taxon>Fungi</taxon>
        <taxon>Dikarya</taxon>
        <taxon>Ascomycota</taxon>
        <taxon>Pezizomycotina</taxon>
        <taxon>Eurotiomycetes</taxon>
        <taxon>Eurotiomycetidae</taxon>
        <taxon>Eurotiales</taxon>
        <taxon>Aspergillaceae</taxon>
        <taxon>Penicillium</taxon>
    </lineage>
</organism>
<reference evidence="2" key="1">
    <citation type="submission" date="2021-07" db="EMBL/GenBank/DDBJ databases">
        <authorList>
            <person name="Branca A.L. A."/>
        </authorList>
    </citation>
    <scope>NUCLEOTIDE SEQUENCE</scope>
</reference>
<dbReference type="Proteomes" id="UP001154252">
    <property type="component" value="Unassembled WGS sequence"/>
</dbReference>
<proteinExistence type="predicted"/>
<feature type="compositionally biased region" description="Basic and acidic residues" evidence="1">
    <location>
        <begin position="1"/>
        <end position="13"/>
    </location>
</feature>
<protein>
    <submittedName>
        <fullName evidence="2">Uncharacterized protein</fullName>
    </submittedName>
</protein>
<evidence type="ECO:0000313" key="2">
    <source>
        <dbReference type="EMBL" id="CAG8902396.1"/>
    </source>
</evidence>
<name>A0A9W4P4A1_9EURO</name>
<dbReference type="EMBL" id="CAJVRC010000876">
    <property type="protein sequence ID" value="CAG8902396.1"/>
    <property type="molecule type" value="Genomic_DNA"/>
</dbReference>
<evidence type="ECO:0000256" key="1">
    <source>
        <dbReference type="SAM" id="MobiDB-lite"/>
    </source>
</evidence>
<dbReference type="AlphaFoldDB" id="A0A9W4P4A1"/>
<feature type="region of interest" description="Disordered" evidence="1">
    <location>
        <begin position="1"/>
        <end position="46"/>
    </location>
</feature>
<gene>
    <name evidence="2" type="ORF">PEGY_LOCUS6765</name>
</gene>
<comment type="caution">
    <text evidence="2">The sequence shown here is derived from an EMBL/GenBank/DDBJ whole genome shotgun (WGS) entry which is preliminary data.</text>
</comment>
<sequence length="175" mass="19919">MDARNSSPRREMEGAQQPSGFPILSDNDNSIGTSDDAPPLLPPSQQEIGTRHTLATEPFQPILEVLADLERVDPDFYFLAARLVGLYRHLWESCVSKHIGGEMLEQSNQKLKESSMNLSNKRDGLQLRHDKQLSQLRHFEQALEPSRERLISLLDDWNYPFRPNLMGLPDVVKEG</sequence>
<evidence type="ECO:0000313" key="3">
    <source>
        <dbReference type="Proteomes" id="UP001154252"/>
    </source>
</evidence>
<dbReference type="OrthoDB" id="4323916at2759"/>
<keyword evidence="3" id="KW-1185">Reference proteome</keyword>
<accession>A0A9W4P4A1</accession>